<dbReference type="GO" id="GO:0019432">
    <property type="term" value="P:triglyceride biosynthetic process"/>
    <property type="evidence" value="ECO:0007669"/>
    <property type="project" value="UniProtKB-UniPathway"/>
</dbReference>
<keyword evidence="9" id="KW-0012">Acyltransferase</keyword>
<keyword evidence="7" id="KW-0319">Glycerol metabolism</keyword>
<dbReference type="InterPro" id="IPR004255">
    <property type="entry name" value="O-acyltransferase_WSD1_N"/>
</dbReference>
<dbReference type="EC" id="2.3.1.20" evidence="4"/>
<keyword evidence="5" id="KW-0444">Lipid biosynthesis</keyword>
<evidence type="ECO:0000259" key="13">
    <source>
        <dbReference type="Pfam" id="PF06974"/>
    </source>
</evidence>
<evidence type="ECO:0000313" key="15">
    <source>
        <dbReference type="Proteomes" id="UP000222531"/>
    </source>
</evidence>
<keyword evidence="8" id="KW-0443">Lipid metabolism</keyword>
<proteinExistence type="inferred from homology"/>
<comment type="caution">
    <text evidence="14">The sequence shown here is derived from an EMBL/GenBank/DDBJ whole genome shotgun (WGS) entry which is preliminary data.</text>
</comment>
<dbReference type="Pfam" id="PF03007">
    <property type="entry name" value="WS_DGAT_cat"/>
    <property type="match status" value="1"/>
</dbReference>
<evidence type="ECO:0000256" key="5">
    <source>
        <dbReference type="ARBA" id="ARBA00022516"/>
    </source>
</evidence>
<evidence type="ECO:0000259" key="12">
    <source>
        <dbReference type="Pfam" id="PF03007"/>
    </source>
</evidence>
<dbReference type="RefSeq" id="WP_099198666.1">
    <property type="nucleotide sequence ID" value="NZ_NHZO01000097.1"/>
</dbReference>
<name>A0A2G1XLL1_STRCJ</name>
<feature type="domain" description="O-acyltransferase WSD1 C-terminal" evidence="13">
    <location>
        <begin position="288"/>
        <end position="412"/>
    </location>
</feature>
<comment type="catalytic activity">
    <reaction evidence="10">
        <text>an acyl-CoA + a 1,2-diacyl-sn-glycerol = a triacyl-sn-glycerol + CoA</text>
        <dbReference type="Rhea" id="RHEA:10868"/>
        <dbReference type="ChEBI" id="CHEBI:17815"/>
        <dbReference type="ChEBI" id="CHEBI:57287"/>
        <dbReference type="ChEBI" id="CHEBI:58342"/>
        <dbReference type="ChEBI" id="CHEBI:64615"/>
        <dbReference type="EC" id="2.3.1.20"/>
    </reaction>
</comment>
<dbReference type="GO" id="GO:0051701">
    <property type="term" value="P:biological process involved in interaction with host"/>
    <property type="evidence" value="ECO:0007669"/>
    <property type="project" value="TreeGrafter"/>
</dbReference>
<dbReference type="GO" id="GO:0001666">
    <property type="term" value="P:response to hypoxia"/>
    <property type="evidence" value="ECO:0007669"/>
    <property type="project" value="TreeGrafter"/>
</dbReference>
<evidence type="ECO:0000256" key="6">
    <source>
        <dbReference type="ARBA" id="ARBA00022679"/>
    </source>
</evidence>
<comment type="pathway">
    <text evidence="1">Glycerolipid metabolism; triacylglycerol biosynthesis.</text>
</comment>
<dbReference type="InterPro" id="IPR009721">
    <property type="entry name" value="O-acyltransferase_WSD1_C"/>
</dbReference>
<gene>
    <name evidence="14" type="ORF">BLA24_09295</name>
</gene>
<dbReference type="GO" id="GO:0004144">
    <property type="term" value="F:diacylglycerol O-acyltransferase activity"/>
    <property type="evidence" value="ECO:0007669"/>
    <property type="project" value="UniProtKB-EC"/>
</dbReference>
<dbReference type="PANTHER" id="PTHR31650:SF1">
    <property type="entry name" value="WAX ESTER SYNTHASE_DIACYLGLYCEROL ACYLTRANSFERASE 4-RELATED"/>
    <property type="match status" value="1"/>
</dbReference>
<evidence type="ECO:0000256" key="3">
    <source>
        <dbReference type="ARBA" id="ARBA00009587"/>
    </source>
</evidence>
<organism evidence="14 15">
    <name type="scientific">Streptomyces cinnamoneus</name>
    <name type="common">Streptoverticillium cinnamoneum</name>
    <dbReference type="NCBI Taxonomy" id="53446"/>
    <lineage>
        <taxon>Bacteria</taxon>
        <taxon>Bacillati</taxon>
        <taxon>Actinomycetota</taxon>
        <taxon>Actinomycetes</taxon>
        <taxon>Kitasatosporales</taxon>
        <taxon>Streptomycetaceae</taxon>
        <taxon>Streptomyces</taxon>
        <taxon>Streptomyces cinnamoneus group</taxon>
    </lineage>
</organism>
<dbReference type="AlphaFoldDB" id="A0A2G1XLL1"/>
<evidence type="ECO:0000256" key="10">
    <source>
        <dbReference type="ARBA" id="ARBA00048109"/>
    </source>
</evidence>
<sequence length="432" mass="45891">MNHRTPPAGGCALTRDSGPAADAPMTPLDAWLYRHQSSGAVCMTAGMLAWFEGPAPSPARLRERVRSRWGSHERLRLTALAPTGEPRAWPRWATEPAWDPLRHVVAFPDPPDLPTAPEALAAQLLGRPLGPGRPPWRLHLVPSPGGFALLLVAHHALLDGTSLATLLRTLCDGPVPPPRRGTDPVPPPRMRLPLARALTDLLPRARPLPFHGPVDARRAVAYCRVPMAELSGAREALPSGRASANAVFLAATAGALRASGLLGRRPLPGAWAMVPVDVRTGDEAALLGNHYATVRVPLPGSADPVRRLAAVDGFTRRAVLKQRARAQALLVASRPRRYGALTEALGRYADSPYYSSVLCSSVATHAGPLALGGARLTALTALPSLSPGHPLALTMTLHDAHVVVTAVTDHGHRHLAARTAALIGREIRALRP</sequence>
<dbReference type="EMBL" id="NHZO01000097">
    <property type="protein sequence ID" value="PHQ52107.1"/>
    <property type="molecule type" value="Genomic_DNA"/>
</dbReference>
<accession>A0A2G1XLL1</accession>
<comment type="pathway">
    <text evidence="2">Lipid metabolism.</text>
</comment>
<keyword evidence="6" id="KW-0808">Transferase</keyword>
<protein>
    <recommendedName>
        <fullName evidence="4">diacylglycerol O-acyltransferase</fullName>
        <ecNumber evidence="4">2.3.1.20</ecNumber>
    </recommendedName>
</protein>
<evidence type="ECO:0000256" key="4">
    <source>
        <dbReference type="ARBA" id="ARBA00013244"/>
    </source>
</evidence>
<dbReference type="SUPFAM" id="SSF52777">
    <property type="entry name" value="CoA-dependent acyltransferases"/>
    <property type="match status" value="1"/>
</dbReference>
<evidence type="ECO:0000256" key="9">
    <source>
        <dbReference type="ARBA" id="ARBA00023315"/>
    </source>
</evidence>
<feature type="region of interest" description="Disordered" evidence="11">
    <location>
        <begin position="1"/>
        <end position="20"/>
    </location>
</feature>
<dbReference type="InterPro" id="IPR023213">
    <property type="entry name" value="CAT-like_dom_sf"/>
</dbReference>
<dbReference type="GO" id="GO:0071731">
    <property type="term" value="P:response to nitric oxide"/>
    <property type="evidence" value="ECO:0007669"/>
    <property type="project" value="TreeGrafter"/>
</dbReference>
<evidence type="ECO:0000313" key="14">
    <source>
        <dbReference type="EMBL" id="PHQ52107.1"/>
    </source>
</evidence>
<dbReference type="GO" id="GO:0006071">
    <property type="term" value="P:glycerol metabolic process"/>
    <property type="evidence" value="ECO:0007669"/>
    <property type="project" value="UniProtKB-KW"/>
</dbReference>
<dbReference type="Proteomes" id="UP000222531">
    <property type="component" value="Unassembled WGS sequence"/>
</dbReference>
<reference evidence="14 15" key="1">
    <citation type="journal article" date="2017" name="Biochemistry">
        <title>Identification of the Biosynthetic Pathway for the Antibiotic Bicyclomycin.</title>
        <authorList>
            <person name="Patteson J."/>
            <person name="Cai W."/>
            <person name="Johnson R.A."/>
            <person name="Santa Maria K."/>
            <person name="Li B."/>
        </authorList>
    </citation>
    <scope>NUCLEOTIDE SEQUENCE [LARGE SCALE GENOMIC DNA]</scope>
    <source>
        <strain evidence="14 15">ATCC 21532</strain>
    </source>
</reference>
<comment type="similarity">
    <text evidence="3">Belongs to the long-chain O-acyltransferase family.</text>
</comment>
<dbReference type="InterPro" id="IPR045034">
    <property type="entry name" value="O-acyltransferase_WSD1-like"/>
</dbReference>
<evidence type="ECO:0000256" key="2">
    <source>
        <dbReference type="ARBA" id="ARBA00005189"/>
    </source>
</evidence>
<dbReference type="Pfam" id="PF06974">
    <property type="entry name" value="WS_DGAT_C"/>
    <property type="match status" value="1"/>
</dbReference>
<dbReference type="Gene3D" id="3.30.559.10">
    <property type="entry name" value="Chloramphenicol acetyltransferase-like domain"/>
    <property type="match status" value="1"/>
</dbReference>
<keyword evidence="15" id="KW-1185">Reference proteome</keyword>
<evidence type="ECO:0000256" key="7">
    <source>
        <dbReference type="ARBA" id="ARBA00022798"/>
    </source>
</evidence>
<feature type="domain" description="O-acyltransferase WSD1-like N-terminal" evidence="12">
    <location>
        <begin position="25"/>
        <end position="196"/>
    </location>
</feature>
<dbReference type="PANTHER" id="PTHR31650">
    <property type="entry name" value="O-ACYLTRANSFERASE (WSD1-LIKE) FAMILY PROTEIN"/>
    <property type="match status" value="1"/>
</dbReference>
<evidence type="ECO:0000256" key="8">
    <source>
        <dbReference type="ARBA" id="ARBA00023098"/>
    </source>
</evidence>
<evidence type="ECO:0000256" key="1">
    <source>
        <dbReference type="ARBA" id="ARBA00004771"/>
    </source>
</evidence>
<dbReference type="UniPathway" id="UPA00282"/>
<evidence type="ECO:0000256" key="11">
    <source>
        <dbReference type="SAM" id="MobiDB-lite"/>
    </source>
</evidence>
<dbReference type="GO" id="GO:0005886">
    <property type="term" value="C:plasma membrane"/>
    <property type="evidence" value="ECO:0007669"/>
    <property type="project" value="TreeGrafter"/>
</dbReference>
<dbReference type="OrthoDB" id="4191848at2"/>